<dbReference type="Proteomes" id="UP000000763">
    <property type="component" value="Chromosome 9"/>
</dbReference>
<dbReference type="EMBL" id="AP005744">
    <property type="protein sequence ID" value="BAD20020.1"/>
    <property type="molecule type" value="Genomic_DNA"/>
</dbReference>
<organism evidence="1 2">
    <name type="scientific">Oryza sativa subsp. japonica</name>
    <name type="common">Rice</name>
    <dbReference type="NCBI Taxonomy" id="39947"/>
    <lineage>
        <taxon>Eukaryota</taxon>
        <taxon>Viridiplantae</taxon>
        <taxon>Streptophyta</taxon>
        <taxon>Embryophyta</taxon>
        <taxon>Tracheophyta</taxon>
        <taxon>Spermatophyta</taxon>
        <taxon>Magnoliopsida</taxon>
        <taxon>Liliopsida</taxon>
        <taxon>Poales</taxon>
        <taxon>Poaceae</taxon>
        <taxon>BOP clade</taxon>
        <taxon>Oryzoideae</taxon>
        <taxon>Oryzeae</taxon>
        <taxon>Oryzinae</taxon>
        <taxon>Oryza</taxon>
        <taxon>Oryza sativa</taxon>
    </lineage>
</organism>
<accession>Q6K2W7</accession>
<name>Q6K2W7_ORYSJ</name>
<evidence type="ECO:0000313" key="2">
    <source>
        <dbReference type="Proteomes" id="UP000000763"/>
    </source>
</evidence>
<sequence length="89" mass="9989">MYSFVLHPTTQNIWLPLLLISNYVRDCTSPSLQISPKSSAIHAYPTIIDAHRCSTVAIATHREFGLIDVAAPQVMEFPNPSRRDPTGRR</sequence>
<reference evidence="2" key="1">
    <citation type="journal article" date="2005" name="Nature">
        <title>The map-based sequence of the rice genome.</title>
        <authorList>
            <consortium name="International rice genome sequencing project (IRGSP)"/>
            <person name="Matsumoto T."/>
            <person name="Wu J."/>
            <person name="Kanamori H."/>
            <person name="Katayose Y."/>
            <person name="Fujisawa M."/>
            <person name="Namiki N."/>
            <person name="Mizuno H."/>
            <person name="Yamamoto K."/>
            <person name="Antonio B.A."/>
            <person name="Baba T."/>
            <person name="Sakata K."/>
            <person name="Nagamura Y."/>
            <person name="Aoki H."/>
            <person name="Arikawa K."/>
            <person name="Arita K."/>
            <person name="Bito T."/>
            <person name="Chiden Y."/>
            <person name="Fujitsuka N."/>
            <person name="Fukunaka R."/>
            <person name="Hamada M."/>
            <person name="Harada C."/>
            <person name="Hayashi A."/>
            <person name="Hijishita S."/>
            <person name="Honda M."/>
            <person name="Hosokawa S."/>
            <person name="Ichikawa Y."/>
            <person name="Idonuma A."/>
            <person name="Iijima M."/>
            <person name="Ikeda M."/>
            <person name="Ikeno M."/>
            <person name="Ito K."/>
            <person name="Ito S."/>
            <person name="Ito T."/>
            <person name="Ito Y."/>
            <person name="Ito Y."/>
            <person name="Iwabuchi A."/>
            <person name="Kamiya K."/>
            <person name="Karasawa W."/>
            <person name="Kurita K."/>
            <person name="Katagiri S."/>
            <person name="Kikuta A."/>
            <person name="Kobayashi H."/>
            <person name="Kobayashi N."/>
            <person name="Machita K."/>
            <person name="Maehara T."/>
            <person name="Masukawa M."/>
            <person name="Mizubayashi T."/>
            <person name="Mukai Y."/>
            <person name="Nagasaki H."/>
            <person name="Nagata Y."/>
            <person name="Naito S."/>
            <person name="Nakashima M."/>
            <person name="Nakama Y."/>
            <person name="Nakamichi Y."/>
            <person name="Nakamura M."/>
            <person name="Meguro A."/>
            <person name="Negishi M."/>
            <person name="Ohta I."/>
            <person name="Ohta T."/>
            <person name="Okamoto M."/>
            <person name="Ono N."/>
            <person name="Saji S."/>
            <person name="Sakaguchi M."/>
            <person name="Sakai K."/>
            <person name="Shibata M."/>
            <person name="Shimokawa T."/>
            <person name="Song J."/>
            <person name="Takazaki Y."/>
            <person name="Terasawa K."/>
            <person name="Tsugane M."/>
            <person name="Tsuji K."/>
            <person name="Ueda S."/>
            <person name="Waki K."/>
            <person name="Yamagata H."/>
            <person name="Yamamoto M."/>
            <person name="Yamamoto S."/>
            <person name="Yamane H."/>
            <person name="Yoshiki S."/>
            <person name="Yoshihara R."/>
            <person name="Yukawa K."/>
            <person name="Zhong H."/>
            <person name="Yano M."/>
            <person name="Yuan Q."/>
            <person name="Ouyang S."/>
            <person name="Liu J."/>
            <person name="Jones K.M."/>
            <person name="Gansberger K."/>
            <person name="Moffat K."/>
            <person name="Hill J."/>
            <person name="Bera J."/>
            <person name="Fadrosh D."/>
            <person name="Jin S."/>
            <person name="Johri S."/>
            <person name="Kim M."/>
            <person name="Overton L."/>
            <person name="Reardon M."/>
            <person name="Tsitrin T."/>
            <person name="Vuong H."/>
            <person name="Weaver B."/>
            <person name="Ciecko A."/>
            <person name="Tallon L."/>
            <person name="Jackson J."/>
            <person name="Pai G."/>
            <person name="Aken S.V."/>
            <person name="Utterback T."/>
            <person name="Reidmuller S."/>
            <person name="Feldblyum T."/>
            <person name="Hsiao J."/>
            <person name="Zismann V."/>
            <person name="Iobst S."/>
            <person name="de Vazeille A.R."/>
            <person name="Buell C.R."/>
            <person name="Ying K."/>
            <person name="Li Y."/>
            <person name="Lu T."/>
            <person name="Huang Y."/>
            <person name="Zhao Q."/>
            <person name="Feng Q."/>
            <person name="Zhang L."/>
            <person name="Zhu J."/>
            <person name="Weng Q."/>
            <person name="Mu J."/>
            <person name="Lu Y."/>
            <person name="Fan D."/>
            <person name="Liu Y."/>
            <person name="Guan J."/>
            <person name="Zhang Y."/>
            <person name="Yu S."/>
            <person name="Liu X."/>
            <person name="Zhang Y."/>
            <person name="Hong G."/>
            <person name="Han B."/>
            <person name="Choisne N."/>
            <person name="Demange N."/>
            <person name="Orjeda G."/>
            <person name="Samain S."/>
            <person name="Cattolico L."/>
            <person name="Pelletier E."/>
            <person name="Couloux A."/>
            <person name="Segurens B."/>
            <person name="Wincker P."/>
            <person name="D'Hont A."/>
            <person name="Scarpelli C."/>
            <person name="Weissenbach J."/>
            <person name="Salanoubat M."/>
            <person name="Quetier F."/>
            <person name="Yu Y."/>
            <person name="Kim H.R."/>
            <person name="Rambo T."/>
            <person name="Currie J."/>
            <person name="Collura K."/>
            <person name="Luo M."/>
            <person name="Yang T."/>
            <person name="Ammiraju J.S.S."/>
            <person name="Engler F."/>
            <person name="Soderlund C."/>
            <person name="Wing R.A."/>
            <person name="Palmer L.E."/>
            <person name="de la Bastide M."/>
            <person name="Spiegel L."/>
            <person name="Nascimento L."/>
            <person name="Zutavern T."/>
            <person name="O'Shaughnessy A."/>
            <person name="Dike S."/>
            <person name="Dedhia N."/>
            <person name="Preston R."/>
            <person name="Balija V."/>
            <person name="McCombie W.R."/>
            <person name="Chow T."/>
            <person name="Chen H."/>
            <person name="Chung M."/>
            <person name="Chen C."/>
            <person name="Shaw J."/>
            <person name="Wu H."/>
            <person name="Hsiao K."/>
            <person name="Chao Y."/>
            <person name="Chu M."/>
            <person name="Cheng C."/>
            <person name="Hour A."/>
            <person name="Lee P."/>
            <person name="Lin S."/>
            <person name="Lin Y."/>
            <person name="Liou J."/>
            <person name="Liu S."/>
            <person name="Hsing Y."/>
            <person name="Raghuvanshi S."/>
            <person name="Mohanty A."/>
            <person name="Bharti A.K."/>
            <person name="Gaur A."/>
            <person name="Gupta V."/>
            <person name="Kumar D."/>
            <person name="Ravi V."/>
            <person name="Vij S."/>
            <person name="Kapur A."/>
            <person name="Khurana P."/>
            <person name="Khurana P."/>
            <person name="Khurana J.P."/>
            <person name="Tyagi A.K."/>
            <person name="Gaikwad K."/>
            <person name="Singh A."/>
            <person name="Dalal V."/>
            <person name="Srivastava S."/>
            <person name="Dixit A."/>
            <person name="Pal A.K."/>
            <person name="Ghazi I.A."/>
            <person name="Yadav M."/>
            <person name="Pandit A."/>
            <person name="Bhargava A."/>
            <person name="Sureshbabu K."/>
            <person name="Batra K."/>
            <person name="Sharma T.R."/>
            <person name="Mohapatra T."/>
            <person name="Singh N.K."/>
            <person name="Messing J."/>
            <person name="Nelson A.B."/>
            <person name="Fuks G."/>
            <person name="Kavchok S."/>
            <person name="Keizer G."/>
            <person name="Linton E."/>
            <person name="Llaca V."/>
            <person name="Song R."/>
            <person name="Tanyolac B."/>
            <person name="Young S."/>
            <person name="Ho-Il K."/>
            <person name="Hahn J.H."/>
            <person name="Sangsakoo G."/>
            <person name="Vanavichit A."/>
            <person name="de Mattos Luiz.A.T."/>
            <person name="Zimmer P.D."/>
            <person name="Malone G."/>
            <person name="Dellagostin O."/>
            <person name="de Oliveira A.C."/>
            <person name="Bevan M."/>
            <person name="Bancroft I."/>
            <person name="Minx P."/>
            <person name="Cordum H."/>
            <person name="Wilson R."/>
            <person name="Cheng Z."/>
            <person name="Jin W."/>
            <person name="Jiang J."/>
            <person name="Leong S.A."/>
            <person name="Iwama H."/>
            <person name="Gojobori T."/>
            <person name="Itoh T."/>
            <person name="Niimura Y."/>
            <person name="Fujii Y."/>
            <person name="Habara T."/>
            <person name="Sakai H."/>
            <person name="Sato Y."/>
            <person name="Wilson G."/>
            <person name="Kumar K."/>
            <person name="McCouch S."/>
            <person name="Juretic N."/>
            <person name="Hoen D."/>
            <person name="Wright S."/>
            <person name="Bruskiewich R."/>
            <person name="Bureau T."/>
            <person name="Miyao A."/>
            <person name="Hirochika H."/>
            <person name="Nishikawa T."/>
            <person name="Kadowaki K."/>
            <person name="Sugiura M."/>
            <person name="Burr B."/>
            <person name="Sasaki T."/>
        </authorList>
    </citation>
    <scope>NUCLEOTIDE SEQUENCE [LARGE SCALE GENOMIC DNA]</scope>
    <source>
        <strain evidence="2">cv. Nipponbare</strain>
    </source>
</reference>
<protein>
    <submittedName>
        <fullName evidence="1">Uncharacterized protein</fullName>
    </submittedName>
</protein>
<evidence type="ECO:0000313" key="1">
    <source>
        <dbReference type="EMBL" id="BAD20020.1"/>
    </source>
</evidence>
<gene>
    <name evidence="1" type="primary">OJ1512_E04.19</name>
</gene>
<reference evidence="2" key="2">
    <citation type="journal article" date="2008" name="Nucleic Acids Res.">
        <title>The rice annotation project database (RAP-DB): 2008 update.</title>
        <authorList>
            <consortium name="The rice annotation project (RAP)"/>
        </authorList>
    </citation>
    <scope>GENOME REANNOTATION</scope>
    <source>
        <strain evidence="2">cv. Nipponbare</strain>
    </source>
</reference>
<dbReference type="AlphaFoldDB" id="Q6K2W7"/>
<proteinExistence type="predicted"/>